<dbReference type="InterPro" id="IPR054224">
    <property type="entry name" value="DUF6944"/>
</dbReference>
<proteinExistence type="predicted"/>
<gene>
    <name evidence="1" type="ORF">ACFPTP_05260</name>
</gene>
<name>A0ABW0TXJ0_9BACL</name>
<keyword evidence="2" id="KW-1185">Reference proteome</keyword>
<dbReference type="RefSeq" id="WP_381442773.1">
    <property type="nucleotide sequence ID" value="NZ_JBHSNP010000010.1"/>
</dbReference>
<dbReference type="Pfam" id="PF22116">
    <property type="entry name" value="DUF6944"/>
    <property type="match status" value="1"/>
</dbReference>
<organism evidence="1 2">
    <name type="scientific">Sporosarcina koreensis</name>
    <dbReference type="NCBI Taxonomy" id="334735"/>
    <lineage>
        <taxon>Bacteria</taxon>
        <taxon>Bacillati</taxon>
        <taxon>Bacillota</taxon>
        <taxon>Bacilli</taxon>
        <taxon>Bacillales</taxon>
        <taxon>Caryophanaceae</taxon>
        <taxon>Sporosarcina</taxon>
    </lineage>
</organism>
<comment type="caution">
    <text evidence="1">The sequence shown here is derived from an EMBL/GenBank/DDBJ whole genome shotgun (WGS) entry which is preliminary data.</text>
</comment>
<protein>
    <submittedName>
        <fullName evidence="1">DUF6944 family repetitive protein</fullName>
    </submittedName>
</protein>
<sequence length="133" mass="14582">MDTQQRKDKEKMDSQKTEELKLKIEKQIAGAVWIQTFGVLLEVILLEKLDALSKENIEGETEALIGAWIQLTGLITESIGATQQAFEPSLVLEGQQVAVVGNLLQSIGSALKAVGGEKVFLNDLLNRVSDFVE</sequence>
<reference evidence="2" key="1">
    <citation type="journal article" date="2019" name="Int. J. Syst. Evol. Microbiol.">
        <title>The Global Catalogue of Microorganisms (GCM) 10K type strain sequencing project: providing services to taxonomists for standard genome sequencing and annotation.</title>
        <authorList>
            <consortium name="The Broad Institute Genomics Platform"/>
            <consortium name="The Broad Institute Genome Sequencing Center for Infectious Disease"/>
            <person name="Wu L."/>
            <person name="Ma J."/>
        </authorList>
    </citation>
    <scope>NUCLEOTIDE SEQUENCE [LARGE SCALE GENOMIC DNA]</scope>
    <source>
        <strain evidence="2">KACC 11299</strain>
    </source>
</reference>
<dbReference type="Proteomes" id="UP001596071">
    <property type="component" value="Unassembled WGS sequence"/>
</dbReference>
<evidence type="ECO:0000313" key="2">
    <source>
        <dbReference type="Proteomes" id="UP001596071"/>
    </source>
</evidence>
<accession>A0ABW0TXJ0</accession>
<evidence type="ECO:0000313" key="1">
    <source>
        <dbReference type="EMBL" id="MFC5602619.1"/>
    </source>
</evidence>
<dbReference type="EMBL" id="JBHSNP010000010">
    <property type="protein sequence ID" value="MFC5602619.1"/>
    <property type="molecule type" value="Genomic_DNA"/>
</dbReference>